<dbReference type="Proteomes" id="UP000318081">
    <property type="component" value="Chromosome"/>
</dbReference>
<dbReference type="EMBL" id="CP036432">
    <property type="protein sequence ID" value="QDV87463.1"/>
    <property type="molecule type" value="Genomic_DNA"/>
</dbReference>
<gene>
    <name evidence="1" type="ORF">TBK1r_64930</name>
</gene>
<name>A0ABX5XZJ3_9BACT</name>
<evidence type="ECO:0000313" key="2">
    <source>
        <dbReference type="Proteomes" id="UP000318081"/>
    </source>
</evidence>
<evidence type="ECO:0000313" key="1">
    <source>
        <dbReference type="EMBL" id="QDV87463.1"/>
    </source>
</evidence>
<accession>A0ABX5XZJ3</accession>
<protein>
    <submittedName>
        <fullName evidence="1">Uncharacterized protein</fullName>
    </submittedName>
</protein>
<keyword evidence="2" id="KW-1185">Reference proteome</keyword>
<organism evidence="1 2">
    <name type="scientific">Stieleria magnilauensis</name>
    <dbReference type="NCBI Taxonomy" id="2527963"/>
    <lineage>
        <taxon>Bacteria</taxon>
        <taxon>Pseudomonadati</taxon>
        <taxon>Planctomycetota</taxon>
        <taxon>Planctomycetia</taxon>
        <taxon>Pirellulales</taxon>
        <taxon>Pirellulaceae</taxon>
        <taxon>Stieleria</taxon>
    </lineage>
</organism>
<sequence>MPNDEVGMEHCEVAMEPCYFFFATTGSAAPKTSH</sequence>
<reference evidence="1 2" key="1">
    <citation type="submission" date="2019-02" db="EMBL/GenBank/DDBJ databases">
        <title>Deep-cultivation of Planctomycetes and their phenomic and genomic characterization uncovers novel biology.</title>
        <authorList>
            <person name="Wiegand S."/>
            <person name="Jogler M."/>
            <person name="Boedeker C."/>
            <person name="Pinto D."/>
            <person name="Vollmers J."/>
            <person name="Rivas-Marin E."/>
            <person name="Kohn T."/>
            <person name="Peeters S.H."/>
            <person name="Heuer A."/>
            <person name="Rast P."/>
            <person name="Oberbeckmann S."/>
            <person name="Bunk B."/>
            <person name="Jeske O."/>
            <person name="Meyerdierks A."/>
            <person name="Storesund J.E."/>
            <person name="Kallscheuer N."/>
            <person name="Luecker S."/>
            <person name="Lage O.M."/>
            <person name="Pohl T."/>
            <person name="Merkel B.J."/>
            <person name="Hornburger P."/>
            <person name="Mueller R.-W."/>
            <person name="Bruemmer F."/>
            <person name="Labrenz M."/>
            <person name="Spormann A.M."/>
            <person name="Op den Camp H."/>
            <person name="Overmann J."/>
            <person name="Amann R."/>
            <person name="Jetten M.S.M."/>
            <person name="Mascher T."/>
            <person name="Medema M.H."/>
            <person name="Devos D.P."/>
            <person name="Kaster A.-K."/>
            <person name="Ovreas L."/>
            <person name="Rohde M."/>
            <person name="Galperin M.Y."/>
            <person name="Jogler C."/>
        </authorList>
    </citation>
    <scope>NUCLEOTIDE SEQUENCE [LARGE SCALE GENOMIC DNA]</scope>
    <source>
        <strain evidence="1 2">TBK1r</strain>
    </source>
</reference>
<proteinExistence type="predicted"/>